<evidence type="ECO:0000313" key="3">
    <source>
        <dbReference type="Proteomes" id="UP001168877"/>
    </source>
</evidence>
<reference evidence="2" key="1">
    <citation type="journal article" date="2022" name="Plant J.">
        <title>Strategies of tolerance reflected in two North American maple genomes.</title>
        <authorList>
            <person name="McEvoy S.L."/>
            <person name="Sezen U.U."/>
            <person name="Trouern-Trend A."/>
            <person name="McMahon S.M."/>
            <person name="Schaberg P.G."/>
            <person name="Yang J."/>
            <person name="Wegrzyn J.L."/>
            <person name="Swenson N.G."/>
        </authorList>
    </citation>
    <scope>NUCLEOTIDE SEQUENCE</scope>
    <source>
        <strain evidence="2">NS2018</strain>
    </source>
</reference>
<feature type="region of interest" description="Disordered" evidence="1">
    <location>
        <begin position="108"/>
        <end position="127"/>
    </location>
</feature>
<feature type="region of interest" description="Disordered" evidence="1">
    <location>
        <begin position="1"/>
        <end position="94"/>
    </location>
</feature>
<dbReference type="EMBL" id="JAUESC010000388">
    <property type="protein sequence ID" value="KAK0570857.1"/>
    <property type="molecule type" value="Genomic_DNA"/>
</dbReference>
<reference evidence="2" key="2">
    <citation type="submission" date="2023-06" db="EMBL/GenBank/DDBJ databases">
        <authorList>
            <person name="Swenson N.G."/>
            <person name="Wegrzyn J.L."/>
            <person name="Mcevoy S.L."/>
        </authorList>
    </citation>
    <scope>NUCLEOTIDE SEQUENCE</scope>
    <source>
        <strain evidence="2">NS2018</strain>
        <tissue evidence="2">Leaf</tissue>
    </source>
</reference>
<sequence>MKPPSMSKILQDPPETSVEKRQRKRKGLLDEGKPREYEEPAHTQTESSENSPKRYGCSKNPRDRDDGDVDNDEPRQGLTIRRRLGLDGEPMGDRNITMQKLTKRVKEEVAMARKHGKSSLSDEKKPM</sequence>
<organism evidence="2 3">
    <name type="scientific">Acer saccharum</name>
    <name type="common">Sugar maple</name>
    <dbReference type="NCBI Taxonomy" id="4024"/>
    <lineage>
        <taxon>Eukaryota</taxon>
        <taxon>Viridiplantae</taxon>
        <taxon>Streptophyta</taxon>
        <taxon>Embryophyta</taxon>
        <taxon>Tracheophyta</taxon>
        <taxon>Spermatophyta</taxon>
        <taxon>Magnoliopsida</taxon>
        <taxon>eudicotyledons</taxon>
        <taxon>Gunneridae</taxon>
        <taxon>Pentapetalae</taxon>
        <taxon>rosids</taxon>
        <taxon>malvids</taxon>
        <taxon>Sapindales</taxon>
        <taxon>Sapindaceae</taxon>
        <taxon>Hippocastanoideae</taxon>
        <taxon>Acereae</taxon>
        <taxon>Acer</taxon>
    </lineage>
</organism>
<dbReference type="Proteomes" id="UP001168877">
    <property type="component" value="Unassembled WGS sequence"/>
</dbReference>
<comment type="caution">
    <text evidence="2">The sequence shown here is derived from an EMBL/GenBank/DDBJ whole genome shotgun (WGS) entry which is preliminary data.</text>
</comment>
<name>A0AA39RD19_ACESA</name>
<proteinExistence type="predicted"/>
<accession>A0AA39RD19</accession>
<feature type="compositionally biased region" description="Basic and acidic residues" evidence="1">
    <location>
        <begin position="27"/>
        <end position="41"/>
    </location>
</feature>
<gene>
    <name evidence="2" type="ORF">LWI29_007585</name>
</gene>
<evidence type="ECO:0000313" key="2">
    <source>
        <dbReference type="EMBL" id="KAK0570857.1"/>
    </source>
</evidence>
<evidence type="ECO:0000256" key="1">
    <source>
        <dbReference type="SAM" id="MobiDB-lite"/>
    </source>
</evidence>
<keyword evidence="3" id="KW-1185">Reference proteome</keyword>
<protein>
    <submittedName>
        <fullName evidence="2">Uncharacterized protein</fullName>
    </submittedName>
</protein>
<dbReference type="AlphaFoldDB" id="A0AA39RD19"/>